<organism evidence="3 4">
    <name type="scientific">Natronobacterium gregoryi</name>
    <dbReference type="NCBI Taxonomy" id="44930"/>
    <lineage>
        <taxon>Archaea</taxon>
        <taxon>Methanobacteriati</taxon>
        <taxon>Methanobacteriota</taxon>
        <taxon>Stenosarchaea group</taxon>
        <taxon>Halobacteria</taxon>
        <taxon>Halobacteriales</taxon>
        <taxon>Natrialbaceae</taxon>
        <taxon>Natronobacterium</taxon>
    </lineage>
</organism>
<protein>
    <recommendedName>
        <fullName evidence="2">AMMECR1 domain-containing protein</fullName>
    </recommendedName>
</protein>
<gene>
    <name evidence="3" type="ORF">SAMN05443661_10445</name>
</gene>
<evidence type="ECO:0000313" key="3">
    <source>
        <dbReference type="EMBL" id="SFI71496.1"/>
    </source>
</evidence>
<sequence length="118" mass="12292">MLDPDAVKRLVGFARRTVESVVRNSTAGGDETESVGSTTRPLDGEVSANSGAFVTLERGGRLRGCCGRLEHGGPISAAVEIAARQATLTDPRFSPVEPHELETVTVGRHGLVVSSGHG</sequence>
<name>A0A1I3KG87_9EURY</name>
<dbReference type="InterPro" id="IPR036071">
    <property type="entry name" value="AMMECR1_dom_sf"/>
</dbReference>
<dbReference type="OrthoDB" id="25187at2157"/>
<proteinExistence type="predicted"/>
<evidence type="ECO:0000313" key="4">
    <source>
        <dbReference type="Proteomes" id="UP000182829"/>
    </source>
</evidence>
<dbReference type="EMBL" id="FORO01000004">
    <property type="protein sequence ID" value="SFI71496.1"/>
    <property type="molecule type" value="Genomic_DNA"/>
</dbReference>
<evidence type="ECO:0000256" key="1">
    <source>
        <dbReference type="SAM" id="MobiDB-lite"/>
    </source>
</evidence>
<dbReference type="AlphaFoldDB" id="A0A1I3KG87"/>
<reference evidence="3 4" key="1">
    <citation type="submission" date="2016-10" db="EMBL/GenBank/DDBJ databases">
        <authorList>
            <person name="de Groot N.N."/>
        </authorList>
    </citation>
    <scope>NUCLEOTIDE SEQUENCE [LARGE SCALE GENOMIC DNA]</scope>
    <source>
        <strain evidence="3 4">SP2</strain>
    </source>
</reference>
<dbReference type="GeneID" id="14208148"/>
<dbReference type="Proteomes" id="UP000182829">
    <property type="component" value="Unassembled WGS sequence"/>
</dbReference>
<feature type="domain" description="AMMECR1" evidence="2">
    <location>
        <begin position="5"/>
        <end position="118"/>
    </location>
</feature>
<evidence type="ECO:0000259" key="2">
    <source>
        <dbReference type="PROSITE" id="PS51112"/>
    </source>
</evidence>
<dbReference type="RefSeq" id="WP_005579377.1">
    <property type="nucleotide sequence ID" value="NZ_FORO01000004.1"/>
</dbReference>
<dbReference type="SUPFAM" id="SSF143447">
    <property type="entry name" value="AMMECR1-like"/>
    <property type="match status" value="1"/>
</dbReference>
<dbReference type="Gene3D" id="3.30.700.20">
    <property type="entry name" value="Hypothetical protein ph0010, domain 1"/>
    <property type="match status" value="1"/>
</dbReference>
<dbReference type="PROSITE" id="PS51112">
    <property type="entry name" value="AMMECR1"/>
    <property type="match status" value="1"/>
</dbReference>
<dbReference type="InterPro" id="IPR027485">
    <property type="entry name" value="AMMECR1_N"/>
</dbReference>
<dbReference type="InterPro" id="IPR002733">
    <property type="entry name" value="AMMECR1_domain"/>
</dbReference>
<feature type="region of interest" description="Disordered" evidence="1">
    <location>
        <begin position="22"/>
        <end position="46"/>
    </location>
</feature>
<dbReference type="Pfam" id="PF01871">
    <property type="entry name" value="AMMECR1"/>
    <property type="match status" value="1"/>
</dbReference>
<accession>A0A1I3KG87</accession>